<keyword evidence="5 14" id="KW-0808">Transferase</keyword>
<dbReference type="InterPro" id="IPR036097">
    <property type="entry name" value="HisK_dim/P_sf"/>
</dbReference>
<dbReference type="PROSITE" id="PS50885">
    <property type="entry name" value="HAMP"/>
    <property type="match status" value="1"/>
</dbReference>
<evidence type="ECO:0000313" key="15">
    <source>
        <dbReference type="Proteomes" id="UP000032360"/>
    </source>
</evidence>
<feature type="domain" description="Histidine kinase" evidence="12">
    <location>
        <begin position="302"/>
        <end position="518"/>
    </location>
</feature>
<dbReference type="PRINTS" id="PR00344">
    <property type="entry name" value="BCTRLSENSOR"/>
</dbReference>
<dbReference type="InterPro" id="IPR003660">
    <property type="entry name" value="HAMP_dom"/>
</dbReference>
<dbReference type="GO" id="GO:0000155">
    <property type="term" value="F:phosphorelay sensor kinase activity"/>
    <property type="evidence" value="ECO:0007669"/>
    <property type="project" value="InterPro"/>
</dbReference>
<dbReference type="OrthoDB" id="9786919at2"/>
<dbReference type="EMBL" id="JXYS01000029">
    <property type="protein sequence ID" value="KJF17821.1"/>
    <property type="molecule type" value="Genomic_DNA"/>
</dbReference>
<comment type="caution">
    <text evidence="14">The sequence shown here is derived from an EMBL/GenBank/DDBJ whole genome shotgun (WGS) entry which is preliminary data.</text>
</comment>
<evidence type="ECO:0000256" key="3">
    <source>
        <dbReference type="ARBA" id="ARBA00012438"/>
    </source>
</evidence>
<dbReference type="InterPro" id="IPR036890">
    <property type="entry name" value="HATPase_C_sf"/>
</dbReference>
<dbReference type="EC" id="2.7.13.3" evidence="3"/>
<comment type="subcellular location">
    <subcellularLocation>
        <location evidence="2">Cell membrane</location>
    </subcellularLocation>
</comment>
<dbReference type="InterPro" id="IPR004358">
    <property type="entry name" value="Sig_transdc_His_kin-like_C"/>
</dbReference>
<keyword evidence="9" id="KW-0902">Two-component regulatory system</keyword>
<evidence type="ECO:0000256" key="10">
    <source>
        <dbReference type="ARBA" id="ARBA00023136"/>
    </source>
</evidence>
<proteinExistence type="predicted"/>
<evidence type="ECO:0000259" key="12">
    <source>
        <dbReference type="PROSITE" id="PS50109"/>
    </source>
</evidence>
<dbReference type="PROSITE" id="PS50109">
    <property type="entry name" value="HIS_KIN"/>
    <property type="match status" value="1"/>
</dbReference>
<dbReference type="PANTHER" id="PTHR45436:SF5">
    <property type="entry name" value="SENSOR HISTIDINE KINASE TRCS"/>
    <property type="match status" value="1"/>
</dbReference>
<evidence type="ECO:0000256" key="5">
    <source>
        <dbReference type="ARBA" id="ARBA00022679"/>
    </source>
</evidence>
<dbReference type="Pfam" id="PF00672">
    <property type="entry name" value="HAMP"/>
    <property type="match status" value="1"/>
</dbReference>
<dbReference type="AlphaFoldDB" id="A0A0D8HL66"/>
<dbReference type="InterPro" id="IPR003594">
    <property type="entry name" value="HATPase_dom"/>
</dbReference>
<gene>
    <name evidence="14" type="primary">cusS</name>
    <name evidence="14" type="ORF">AXFE_13180</name>
</gene>
<comment type="catalytic activity">
    <reaction evidence="1">
        <text>ATP + protein L-histidine = ADP + protein N-phospho-L-histidine.</text>
        <dbReference type="EC" id="2.7.13.3"/>
    </reaction>
</comment>
<dbReference type="InterPro" id="IPR003661">
    <property type="entry name" value="HisK_dim/P_dom"/>
</dbReference>
<evidence type="ECO:0000256" key="2">
    <source>
        <dbReference type="ARBA" id="ARBA00004236"/>
    </source>
</evidence>
<name>A0A0D8HL66_9ACTN</name>
<dbReference type="STRING" id="1280514.AXFE_13180"/>
<dbReference type="SUPFAM" id="SSF158472">
    <property type="entry name" value="HAMP domain-like"/>
    <property type="match status" value="1"/>
</dbReference>
<evidence type="ECO:0000256" key="1">
    <source>
        <dbReference type="ARBA" id="ARBA00000085"/>
    </source>
</evidence>
<dbReference type="SMART" id="SM00388">
    <property type="entry name" value="HisKA"/>
    <property type="match status" value="1"/>
</dbReference>
<keyword evidence="10 11" id="KW-0472">Membrane</keyword>
<organism evidence="14 15">
    <name type="scientific">Acidithrix ferrooxidans</name>
    <dbReference type="NCBI Taxonomy" id="1280514"/>
    <lineage>
        <taxon>Bacteria</taxon>
        <taxon>Bacillati</taxon>
        <taxon>Actinomycetota</taxon>
        <taxon>Acidimicrobiia</taxon>
        <taxon>Acidimicrobiales</taxon>
        <taxon>Acidimicrobiaceae</taxon>
        <taxon>Acidithrix</taxon>
    </lineage>
</organism>
<keyword evidence="15" id="KW-1185">Reference proteome</keyword>
<evidence type="ECO:0000313" key="14">
    <source>
        <dbReference type="EMBL" id="KJF17821.1"/>
    </source>
</evidence>
<dbReference type="Gene3D" id="3.30.565.10">
    <property type="entry name" value="Histidine kinase-like ATPase, C-terminal domain"/>
    <property type="match status" value="1"/>
</dbReference>
<dbReference type="FunFam" id="1.10.287.130:FF:000001">
    <property type="entry name" value="Two-component sensor histidine kinase"/>
    <property type="match status" value="1"/>
</dbReference>
<reference evidence="14 15" key="1">
    <citation type="submission" date="2015-01" db="EMBL/GenBank/DDBJ databases">
        <title>Draft genome of the acidophilic iron oxidizer Acidithrix ferrooxidans strain Py-F3.</title>
        <authorList>
            <person name="Poehlein A."/>
            <person name="Eisen S."/>
            <person name="Schloemann M."/>
            <person name="Johnson B.D."/>
            <person name="Daniel R."/>
            <person name="Muehling M."/>
        </authorList>
    </citation>
    <scope>NUCLEOTIDE SEQUENCE [LARGE SCALE GENOMIC DNA]</scope>
    <source>
        <strain evidence="14 15">Py-F3</strain>
    </source>
</reference>
<keyword evidence="8 11" id="KW-1133">Transmembrane helix</keyword>
<accession>A0A0D8HL66</accession>
<evidence type="ECO:0000256" key="9">
    <source>
        <dbReference type="ARBA" id="ARBA00023012"/>
    </source>
</evidence>
<dbReference type="CDD" id="cd00082">
    <property type="entry name" value="HisKA"/>
    <property type="match status" value="1"/>
</dbReference>
<dbReference type="SMART" id="SM00387">
    <property type="entry name" value="HATPase_c"/>
    <property type="match status" value="1"/>
</dbReference>
<sequence length="533" mass="58012">MDRKIQNEVKAKTRSFYRSVRARTTFAAVLVVSLALFLAGVVLLRNTLDAFDQAAMNLARTELGTVSIMLHSRDILNPLPAPRGDLGVQIIDSQGRVVASTGNFSGLGPITKIPPAQGAVNLTYTPPASNLHRRFVRDSNGVIVGAAVPVSSEGLSIVKFSSGATPDIGLPERSETPVLTTKKEIGPAAGNQKLASAKVYVFVWASLASREQSINAIETSLFVVFPLLVILVGLIVWFVTGLALSPVEKIRSEVSDISGSNLHRRVFVPQTKDEIAALAFTMNAMLDRIEVSTERQRQFVSDASHELRSPISSIRAELEVALLHPEATDIPQSLNAALDEAQRMQRIVADLLTLAKLDEKVIRPSLESVDLDEIISAEARRVRIHNQKIVDATRVSAARVRADRDQIIRVIRNLLENAARHSRSTISIGLRTIDYHGEASVELRIGDDGPGIAPEMREKVFERFHRVDEDRARISGGSGLGLSIVAALVELHQGTIEVSAEPAELGGAEFILHLPIDPDFADLDVESIQQIHT</sequence>
<dbReference type="PANTHER" id="PTHR45436">
    <property type="entry name" value="SENSOR HISTIDINE KINASE YKOH"/>
    <property type="match status" value="1"/>
</dbReference>
<evidence type="ECO:0000256" key="11">
    <source>
        <dbReference type="SAM" id="Phobius"/>
    </source>
</evidence>
<dbReference type="Pfam" id="PF00512">
    <property type="entry name" value="HisKA"/>
    <property type="match status" value="1"/>
</dbReference>
<evidence type="ECO:0000256" key="6">
    <source>
        <dbReference type="ARBA" id="ARBA00022692"/>
    </source>
</evidence>
<dbReference type="Gene3D" id="6.10.340.10">
    <property type="match status" value="1"/>
</dbReference>
<feature type="transmembrane region" description="Helical" evidence="11">
    <location>
        <begin position="221"/>
        <end position="244"/>
    </location>
</feature>
<dbReference type="Proteomes" id="UP000032360">
    <property type="component" value="Unassembled WGS sequence"/>
</dbReference>
<dbReference type="Pfam" id="PF02518">
    <property type="entry name" value="HATPase_c"/>
    <property type="match status" value="1"/>
</dbReference>
<dbReference type="Gene3D" id="1.10.287.130">
    <property type="match status" value="1"/>
</dbReference>
<dbReference type="GO" id="GO:0005886">
    <property type="term" value="C:plasma membrane"/>
    <property type="evidence" value="ECO:0007669"/>
    <property type="project" value="UniProtKB-SubCell"/>
</dbReference>
<keyword evidence="4" id="KW-0597">Phosphoprotein</keyword>
<dbReference type="RefSeq" id="WP_052605065.1">
    <property type="nucleotide sequence ID" value="NZ_JXYS01000029.1"/>
</dbReference>
<keyword evidence="6 11" id="KW-0812">Transmembrane</keyword>
<evidence type="ECO:0000256" key="8">
    <source>
        <dbReference type="ARBA" id="ARBA00022989"/>
    </source>
</evidence>
<evidence type="ECO:0000256" key="4">
    <source>
        <dbReference type="ARBA" id="ARBA00022553"/>
    </source>
</evidence>
<feature type="transmembrane region" description="Helical" evidence="11">
    <location>
        <begin position="20"/>
        <end position="44"/>
    </location>
</feature>
<protein>
    <recommendedName>
        <fullName evidence="3">histidine kinase</fullName>
        <ecNumber evidence="3">2.7.13.3</ecNumber>
    </recommendedName>
</protein>
<dbReference type="CDD" id="cd06225">
    <property type="entry name" value="HAMP"/>
    <property type="match status" value="1"/>
</dbReference>
<dbReference type="SUPFAM" id="SSF47384">
    <property type="entry name" value="Homodimeric domain of signal transducing histidine kinase"/>
    <property type="match status" value="1"/>
</dbReference>
<dbReference type="SMART" id="SM00304">
    <property type="entry name" value="HAMP"/>
    <property type="match status" value="1"/>
</dbReference>
<evidence type="ECO:0000259" key="13">
    <source>
        <dbReference type="PROSITE" id="PS50885"/>
    </source>
</evidence>
<feature type="domain" description="HAMP" evidence="13">
    <location>
        <begin position="241"/>
        <end position="294"/>
    </location>
</feature>
<dbReference type="InterPro" id="IPR005467">
    <property type="entry name" value="His_kinase_dom"/>
</dbReference>
<dbReference type="InterPro" id="IPR050428">
    <property type="entry name" value="TCS_sensor_his_kinase"/>
</dbReference>
<evidence type="ECO:0000256" key="7">
    <source>
        <dbReference type="ARBA" id="ARBA00022777"/>
    </source>
</evidence>
<keyword evidence="7 14" id="KW-0418">Kinase</keyword>
<dbReference type="CDD" id="cd00075">
    <property type="entry name" value="HATPase"/>
    <property type="match status" value="1"/>
</dbReference>
<dbReference type="SUPFAM" id="SSF55874">
    <property type="entry name" value="ATPase domain of HSP90 chaperone/DNA topoisomerase II/histidine kinase"/>
    <property type="match status" value="1"/>
</dbReference>